<dbReference type="GO" id="GO:0004674">
    <property type="term" value="F:protein serine/threonine kinase activity"/>
    <property type="evidence" value="ECO:0007669"/>
    <property type="project" value="UniProtKB-KW"/>
</dbReference>
<evidence type="ECO:0000259" key="3">
    <source>
        <dbReference type="Pfam" id="PF13581"/>
    </source>
</evidence>
<evidence type="ECO:0000313" key="5">
    <source>
        <dbReference type="Proteomes" id="UP000675781"/>
    </source>
</evidence>
<evidence type="ECO:0000256" key="1">
    <source>
        <dbReference type="ARBA" id="ARBA00022527"/>
    </source>
</evidence>
<dbReference type="InterPro" id="IPR050267">
    <property type="entry name" value="Anti-sigma-factor_SerPK"/>
</dbReference>
<evidence type="ECO:0000313" key="4">
    <source>
        <dbReference type="EMBL" id="MBR7837556.1"/>
    </source>
</evidence>
<accession>A0A941EUJ5</accession>
<keyword evidence="4" id="KW-0547">Nucleotide-binding</keyword>
<comment type="caution">
    <text evidence="4">The sequence shown here is derived from an EMBL/GenBank/DDBJ whole genome shotgun (WGS) entry which is preliminary data.</text>
</comment>
<dbReference type="PANTHER" id="PTHR35526:SF3">
    <property type="entry name" value="ANTI-SIGMA-F FACTOR RSBW"/>
    <property type="match status" value="1"/>
</dbReference>
<evidence type="ECO:0000256" key="2">
    <source>
        <dbReference type="SAM" id="MobiDB-lite"/>
    </source>
</evidence>
<name>A0A941EUJ5_9ACTN</name>
<keyword evidence="1" id="KW-0723">Serine/threonine-protein kinase</keyword>
<dbReference type="Proteomes" id="UP000675781">
    <property type="component" value="Unassembled WGS sequence"/>
</dbReference>
<feature type="domain" description="Histidine kinase/HSP90-like ATPase" evidence="3">
    <location>
        <begin position="46"/>
        <end position="154"/>
    </location>
</feature>
<feature type="region of interest" description="Disordered" evidence="2">
    <location>
        <begin position="1"/>
        <end position="31"/>
    </location>
</feature>
<keyword evidence="4" id="KW-0067">ATP-binding</keyword>
<dbReference type="InterPro" id="IPR003594">
    <property type="entry name" value="HATPase_dom"/>
</dbReference>
<dbReference type="SUPFAM" id="SSF55874">
    <property type="entry name" value="ATPase domain of HSP90 chaperone/DNA topoisomerase II/histidine kinase"/>
    <property type="match status" value="1"/>
</dbReference>
<dbReference type="InterPro" id="IPR036890">
    <property type="entry name" value="HATPase_C_sf"/>
</dbReference>
<reference evidence="4" key="1">
    <citation type="submission" date="2021-04" db="EMBL/GenBank/DDBJ databases">
        <title>Genome based classification of Actinospica acidithermotolerans sp. nov., an actinobacterium isolated from an Indonesian hot spring.</title>
        <authorList>
            <person name="Kusuma A.B."/>
            <person name="Putra K.E."/>
            <person name="Nafisah S."/>
            <person name="Loh J."/>
            <person name="Nouioui I."/>
            <person name="Goodfellow M."/>
        </authorList>
    </citation>
    <scope>NUCLEOTIDE SEQUENCE</scope>
    <source>
        <strain evidence="4">CSCA 57</strain>
    </source>
</reference>
<dbReference type="Gene3D" id="3.30.565.10">
    <property type="entry name" value="Histidine kinase-like ATPase, C-terminal domain"/>
    <property type="match status" value="1"/>
</dbReference>
<dbReference type="PANTHER" id="PTHR35526">
    <property type="entry name" value="ANTI-SIGMA-F FACTOR RSBW-RELATED"/>
    <property type="match status" value="1"/>
</dbReference>
<organism evidence="4 5">
    <name type="scientific">Actinospica durhamensis</name>
    <dbReference type="NCBI Taxonomy" id="1508375"/>
    <lineage>
        <taxon>Bacteria</taxon>
        <taxon>Bacillati</taxon>
        <taxon>Actinomycetota</taxon>
        <taxon>Actinomycetes</taxon>
        <taxon>Catenulisporales</taxon>
        <taxon>Actinospicaceae</taxon>
        <taxon>Actinospica</taxon>
    </lineage>
</organism>
<sequence length="161" mass="17045">MRSTPDRFTGTAAPALPGTGFPLPRAGAQDEGRRTMTCDLPGESGSIAAAREHARTFLDRVRPALPASVVEDAVLAISELVTNVVRHAPGPCTLRLEVDERAVHIAVSDTSCVTPKLKPAHPQGVGGFGLPMLFSLARDVETEVYESGKTVSMSLARDRAD</sequence>
<dbReference type="CDD" id="cd16936">
    <property type="entry name" value="HATPase_RsbW-like"/>
    <property type="match status" value="1"/>
</dbReference>
<dbReference type="EMBL" id="JAGSOG010000212">
    <property type="protein sequence ID" value="MBR7837556.1"/>
    <property type="molecule type" value="Genomic_DNA"/>
</dbReference>
<dbReference type="RefSeq" id="WP_212532023.1">
    <property type="nucleotide sequence ID" value="NZ_JAGSOG010000212.1"/>
</dbReference>
<keyword evidence="1" id="KW-0418">Kinase</keyword>
<dbReference type="AlphaFoldDB" id="A0A941EUJ5"/>
<keyword evidence="5" id="KW-1185">Reference proteome</keyword>
<proteinExistence type="predicted"/>
<keyword evidence="1" id="KW-0808">Transferase</keyword>
<gene>
    <name evidence="4" type="ORF">KDL01_30030</name>
</gene>
<dbReference type="Pfam" id="PF13581">
    <property type="entry name" value="HATPase_c_2"/>
    <property type="match status" value="1"/>
</dbReference>
<protein>
    <submittedName>
        <fullName evidence="4">ATP-binding protein</fullName>
    </submittedName>
</protein>
<dbReference type="GO" id="GO:0005524">
    <property type="term" value="F:ATP binding"/>
    <property type="evidence" value="ECO:0007669"/>
    <property type="project" value="UniProtKB-KW"/>
</dbReference>